<dbReference type="AlphaFoldDB" id="A0A9P7UAP8"/>
<evidence type="ECO:0000313" key="1">
    <source>
        <dbReference type="EMBL" id="KAG7047618.1"/>
    </source>
</evidence>
<dbReference type="Proteomes" id="UP000699042">
    <property type="component" value="Unassembled WGS sequence"/>
</dbReference>
<comment type="caution">
    <text evidence="1">The sequence shown here is derived from an EMBL/GenBank/DDBJ whole genome shotgun (WGS) entry which is preliminary data.</text>
</comment>
<proteinExistence type="predicted"/>
<accession>A0A9P7UAP8</accession>
<keyword evidence="2" id="KW-1185">Reference proteome</keyword>
<gene>
    <name evidence="1" type="ORF">JMJ77_010965</name>
</gene>
<reference evidence="1" key="1">
    <citation type="submission" date="2021-05" db="EMBL/GenBank/DDBJ databases">
        <title>Comparative genomics of three Colletotrichum scovillei strains and genetic complementation revealed genes involved fungal growth and virulence on chili pepper.</title>
        <authorList>
            <person name="Hsieh D.-K."/>
            <person name="Chuang S.-C."/>
            <person name="Chen C.-Y."/>
            <person name="Chao Y.-T."/>
            <person name="Lu M.-Y.J."/>
            <person name="Lee M.-H."/>
            <person name="Shih M.-C."/>
        </authorList>
    </citation>
    <scope>NUCLEOTIDE SEQUENCE</scope>
    <source>
        <strain evidence="1">Coll-153</strain>
    </source>
</reference>
<name>A0A9P7UAP8_9PEZI</name>
<organism evidence="1 2">
    <name type="scientific">Colletotrichum scovillei</name>
    <dbReference type="NCBI Taxonomy" id="1209932"/>
    <lineage>
        <taxon>Eukaryota</taxon>
        <taxon>Fungi</taxon>
        <taxon>Dikarya</taxon>
        <taxon>Ascomycota</taxon>
        <taxon>Pezizomycotina</taxon>
        <taxon>Sordariomycetes</taxon>
        <taxon>Hypocreomycetidae</taxon>
        <taxon>Glomerellales</taxon>
        <taxon>Glomerellaceae</taxon>
        <taxon>Colletotrichum</taxon>
        <taxon>Colletotrichum acutatum species complex</taxon>
    </lineage>
</organism>
<dbReference type="EMBL" id="JAESDN010000007">
    <property type="protein sequence ID" value="KAG7047618.1"/>
    <property type="molecule type" value="Genomic_DNA"/>
</dbReference>
<sequence length="92" mass="10091">MGGDGYTAMRYSTDKVVCILNSLKPVRNRDDGARSQLIPQHLLHPSRRLLINRRGSLVQHHNRTPTEDGPANPDELSLSLAQVLPAALDVGV</sequence>
<evidence type="ECO:0000313" key="2">
    <source>
        <dbReference type="Proteomes" id="UP000699042"/>
    </source>
</evidence>
<protein>
    <submittedName>
        <fullName evidence="1">ABC transporter</fullName>
    </submittedName>
</protein>